<keyword evidence="4" id="KW-1185">Reference proteome</keyword>
<proteinExistence type="predicted"/>
<dbReference type="AlphaFoldDB" id="G0NDJ8"/>
<accession>G0NDJ8</accession>
<evidence type="ECO:0000256" key="1">
    <source>
        <dbReference type="SAM" id="MobiDB-lite"/>
    </source>
</evidence>
<organism evidence="4">
    <name type="scientific">Caenorhabditis brenneri</name>
    <name type="common">Nematode worm</name>
    <dbReference type="NCBI Taxonomy" id="135651"/>
    <lineage>
        <taxon>Eukaryota</taxon>
        <taxon>Metazoa</taxon>
        <taxon>Ecdysozoa</taxon>
        <taxon>Nematoda</taxon>
        <taxon>Chromadorea</taxon>
        <taxon>Rhabditida</taxon>
        <taxon>Rhabditina</taxon>
        <taxon>Rhabditomorpha</taxon>
        <taxon>Rhabditoidea</taxon>
        <taxon>Rhabditidae</taxon>
        <taxon>Peloderinae</taxon>
        <taxon>Caenorhabditis</taxon>
    </lineage>
</organism>
<protein>
    <recommendedName>
        <fullName evidence="2">Sdz-33 F-box domain-containing protein</fullName>
    </recommendedName>
</protein>
<evidence type="ECO:0000313" key="4">
    <source>
        <dbReference type="Proteomes" id="UP000008068"/>
    </source>
</evidence>
<sequence>MSGLFKNVSISMQLYLISCSDSFEQLILLVKDLNLKLGNIRLDPYNYADRMCRLAFEECNNAKKLQVDCLTSPDFNSNFEEIPQFHNQMFRAQLPWFSMKHVSQRFMNCKEIHLERPTSSDLELNEFLKIWIEGSAIKYLTANFRTDIDTEEVLYGIPAVELPSVFIKCGSGIEKKKYNQCFVIQQSNGTDGVICADKGRRFKLSTVFEIENGEKFGEEETEDPMEIDDDSSEDRRVGG</sequence>
<feature type="region of interest" description="Disordered" evidence="1">
    <location>
        <begin position="213"/>
        <end position="239"/>
    </location>
</feature>
<dbReference type="EMBL" id="GL379868">
    <property type="protein sequence ID" value="EGT58423.1"/>
    <property type="molecule type" value="Genomic_DNA"/>
</dbReference>
<evidence type="ECO:0000313" key="3">
    <source>
        <dbReference type="EMBL" id="EGT58423.1"/>
    </source>
</evidence>
<name>G0NDJ8_CAEBE</name>
<dbReference type="InterPro" id="IPR012885">
    <property type="entry name" value="F-box_Sdz-33"/>
</dbReference>
<dbReference type="OrthoDB" id="10662483at2759"/>
<dbReference type="Pfam" id="PF07735">
    <property type="entry name" value="FBA_2"/>
    <property type="match status" value="1"/>
</dbReference>
<dbReference type="Proteomes" id="UP000008068">
    <property type="component" value="Unassembled WGS sequence"/>
</dbReference>
<dbReference type="InParanoid" id="G0NDJ8"/>
<feature type="compositionally biased region" description="Acidic residues" evidence="1">
    <location>
        <begin position="219"/>
        <end position="232"/>
    </location>
</feature>
<gene>
    <name evidence="3" type="ORF">CAEBREN_13332</name>
</gene>
<dbReference type="HOGENOM" id="CLU_1273264_0_0_1"/>
<evidence type="ECO:0000259" key="2">
    <source>
        <dbReference type="Pfam" id="PF07735"/>
    </source>
</evidence>
<reference evidence="4" key="1">
    <citation type="submission" date="2011-07" db="EMBL/GenBank/DDBJ databases">
        <authorList>
            <consortium name="Caenorhabditis brenneri Sequencing and Analysis Consortium"/>
            <person name="Wilson R.K."/>
        </authorList>
    </citation>
    <scope>NUCLEOTIDE SEQUENCE [LARGE SCALE GENOMIC DNA]</scope>
    <source>
        <strain evidence="4">PB2801</strain>
    </source>
</reference>
<feature type="domain" description="Sdz-33 F-box" evidence="2">
    <location>
        <begin position="106"/>
        <end position="135"/>
    </location>
</feature>